<feature type="compositionally biased region" description="Polar residues" evidence="3">
    <location>
        <begin position="1"/>
        <end position="12"/>
    </location>
</feature>
<feature type="region of interest" description="Disordered" evidence="3">
    <location>
        <begin position="1"/>
        <end position="30"/>
    </location>
</feature>
<dbReference type="AlphaFoldDB" id="A0A8C6SML8"/>
<dbReference type="GO" id="GO:0005737">
    <property type="term" value="C:cytoplasm"/>
    <property type="evidence" value="ECO:0007669"/>
    <property type="project" value="UniProtKB-ARBA"/>
</dbReference>
<dbReference type="Ensembl" id="ENSNMLT00000010122.1">
    <property type="protein sequence ID" value="ENSNMLP00000008931.1"/>
    <property type="gene ID" value="ENSNMLG00000006267.1"/>
</dbReference>
<sequence length="714" mass="81704">MSLSLRTNSAPSSDRPEQPPHGTGTELQPVHNGVIPDELLVSLTSTVCNENTLKPSAHQRHCKGCTFRRPDAVWHHPLGRKKYKHFLEQPTSLTGAGRDISFLCDAGQRTAITLPPLSVKAADTQNMTVLESLIPEEYHIVKNKGLRGLELYEDAFTVQLQDDEQKLRVFPSMKPSGRQEVLQLMRVMDDMLEKAGVQPQEELNQLSQIEGLLDLVRTEQNIYNVVFHELIRQVSVGCAERGQLLAKLRQRYQSLLERIPRYLKALHTEAVAQRALDRQLTVEIHRIKTSIQQLSRELARIKDHDAFVSQQAERAQHELAQALGQSQNNAEVVQRYHELYELQRSRLNSQMHQMAEERDLWSQFTYCLALKLIRVKDLQLVAQLHSSEETWHQTAERCSLYIATMDIEDLQCFSDIVVLWREELQRFMSGLKKRDQAQSQHLCPIQQALSKWQAFCTSQQQNHIQKYPRASVEEIHSDLIAWVEVLGGLRECFQGEEVLAHKEALESLVTVRDKWVDLGLQLLRRHSSPENAPSQHYQNLTELQILFSELNELLNDHITGENGLHSQLQSLSESIEPWRTNLCNLKEQPHKALVLDLKQLEKSLDVWQSLLEKVFQLISGVQAEGHSSEPALYTQTKAVTAKATEFVETISSFVDTENQTASREISSVHMARSRWMQELLLLLVPNLDEQSVDRQKNPPCRTSQSSSWRTTGAC</sequence>
<dbReference type="InterPro" id="IPR019347">
    <property type="entry name" value="Axonemal_dynein_light_chain"/>
</dbReference>
<dbReference type="Proteomes" id="UP000694523">
    <property type="component" value="Unplaced"/>
</dbReference>
<organism evidence="4 5">
    <name type="scientific">Neogobius melanostomus</name>
    <name type="common">round goby</name>
    <dbReference type="NCBI Taxonomy" id="47308"/>
    <lineage>
        <taxon>Eukaryota</taxon>
        <taxon>Metazoa</taxon>
        <taxon>Chordata</taxon>
        <taxon>Craniata</taxon>
        <taxon>Vertebrata</taxon>
        <taxon>Euteleostomi</taxon>
        <taxon>Actinopterygii</taxon>
        <taxon>Neopterygii</taxon>
        <taxon>Teleostei</taxon>
        <taxon>Neoteleostei</taxon>
        <taxon>Acanthomorphata</taxon>
        <taxon>Gobiaria</taxon>
        <taxon>Gobiiformes</taxon>
        <taxon>Gobioidei</taxon>
        <taxon>Gobiidae</taxon>
        <taxon>Benthophilinae</taxon>
        <taxon>Neogobiini</taxon>
        <taxon>Neogobius</taxon>
    </lineage>
</organism>
<dbReference type="PANTHER" id="PTHR23052:SF1">
    <property type="entry name" value="AXONEMAL DYNEIN LIGHT CHAIN DOMAIN-CONTAINING PROTEIN 1"/>
    <property type="match status" value="1"/>
</dbReference>
<dbReference type="Pfam" id="PF10211">
    <property type="entry name" value="Ax_dynein_light"/>
    <property type="match status" value="1"/>
</dbReference>
<dbReference type="PANTHER" id="PTHR23052">
    <property type="entry name" value="AXONEMAL DYNEIN LIGHT CHAIN DOMAIN-CONTAINING PROTEIN 1"/>
    <property type="match status" value="1"/>
</dbReference>
<feature type="region of interest" description="Disordered" evidence="3">
    <location>
        <begin position="692"/>
        <end position="714"/>
    </location>
</feature>
<keyword evidence="1 2" id="KW-0175">Coiled coil</keyword>
<dbReference type="InterPro" id="IPR052845">
    <property type="entry name" value="Axonemal_dynein_LC_domain"/>
</dbReference>
<evidence type="ECO:0000256" key="1">
    <source>
        <dbReference type="ARBA" id="ARBA00023054"/>
    </source>
</evidence>
<feature type="coiled-coil region" evidence="2">
    <location>
        <begin position="245"/>
        <end position="304"/>
    </location>
</feature>
<evidence type="ECO:0000313" key="5">
    <source>
        <dbReference type="Proteomes" id="UP000694523"/>
    </source>
</evidence>
<proteinExistence type="predicted"/>
<evidence type="ECO:0000256" key="2">
    <source>
        <dbReference type="SAM" id="Coils"/>
    </source>
</evidence>
<evidence type="ECO:0000256" key="3">
    <source>
        <dbReference type="SAM" id="MobiDB-lite"/>
    </source>
</evidence>
<feature type="compositionally biased region" description="Polar residues" evidence="3">
    <location>
        <begin position="700"/>
        <end position="714"/>
    </location>
</feature>
<accession>A0A8C6SML8</accession>
<protein>
    <submittedName>
        <fullName evidence="4">Axonemal dynein light chain domain containing 1</fullName>
    </submittedName>
</protein>
<reference evidence="4" key="2">
    <citation type="submission" date="2025-09" db="UniProtKB">
        <authorList>
            <consortium name="Ensembl"/>
        </authorList>
    </citation>
    <scope>IDENTIFICATION</scope>
</reference>
<evidence type="ECO:0000313" key="4">
    <source>
        <dbReference type="Ensembl" id="ENSNMLP00000008931.1"/>
    </source>
</evidence>
<keyword evidence="5" id="KW-1185">Reference proteome</keyword>
<reference evidence="4" key="1">
    <citation type="submission" date="2025-08" db="UniProtKB">
        <authorList>
            <consortium name="Ensembl"/>
        </authorList>
    </citation>
    <scope>IDENTIFICATION</scope>
</reference>
<name>A0A8C6SML8_9GOBI</name>